<dbReference type="EMBL" id="JANAWD010002473">
    <property type="protein sequence ID" value="KAJ3472061.1"/>
    <property type="molecule type" value="Genomic_DNA"/>
</dbReference>
<sequence length="66" mass="7150">MLTNSLSLASNATQSAPSIPSVHLFEELGPIGDIEVETSALLKDCNFPTEEFTDNVMKCLPPTPWT</sequence>
<accession>A0AAD5UQ28</accession>
<evidence type="ECO:0000313" key="3">
    <source>
        <dbReference type="Proteomes" id="UP001212997"/>
    </source>
</evidence>
<dbReference type="InterPro" id="IPR041505">
    <property type="entry name" value="Dis3_CSD2"/>
</dbReference>
<evidence type="ECO:0000259" key="1">
    <source>
        <dbReference type="Pfam" id="PF17849"/>
    </source>
</evidence>
<reference evidence="2" key="1">
    <citation type="submission" date="2022-07" db="EMBL/GenBank/DDBJ databases">
        <title>Genome Sequence of Physisporinus lineatus.</title>
        <authorList>
            <person name="Buettner E."/>
        </authorList>
    </citation>
    <scope>NUCLEOTIDE SEQUENCE</scope>
    <source>
        <strain evidence="2">VT162</strain>
    </source>
</reference>
<protein>
    <recommendedName>
        <fullName evidence="1">CSD2 domain-containing protein</fullName>
    </recommendedName>
</protein>
<dbReference type="AlphaFoldDB" id="A0AAD5UQ28"/>
<dbReference type="Proteomes" id="UP001212997">
    <property type="component" value="Unassembled WGS sequence"/>
</dbReference>
<comment type="caution">
    <text evidence="2">The sequence shown here is derived from an EMBL/GenBank/DDBJ whole genome shotgun (WGS) entry which is preliminary data.</text>
</comment>
<name>A0AAD5UQ28_9APHY</name>
<evidence type="ECO:0000313" key="2">
    <source>
        <dbReference type="EMBL" id="KAJ3472061.1"/>
    </source>
</evidence>
<gene>
    <name evidence="2" type="ORF">NLI96_g13412</name>
</gene>
<proteinExistence type="predicted"/>
<feature type="domain" description="CSD2" evidence="1">
    <location>
        <begin position="19"/>
        <end position="46"/>
    </location>
</feature>
<organism evidence="2 3">
    <name type="scientific">Meripilus lineatus</name>
    <dbReference type="NCBI Taxonomy" id="2056292"/>
    <lineage>
        <taxon>Eukaryota</taxon>
        <taxon>Fungi</taxon>
        <taxon>Dikarya</taxon>
        <taxon>Basidiomycota</taxon>
        <taxon>Agaricomycotina</taxon>
        <taxon>Agaricomycetes</taxon>
        <taxon>Polyporales</taxon>
        <taxon>Meripilaceae</taxon>
        <taxon>Meripilus</taxon>
    </lineage>
</organism>
<keyword evidence="3" id="KW-1185">Reference proteome</keyword>
<dbReference type="Pfam" id="PF17849">
    <property type="entry name" value="OB_Dis3"/>
    <property type="match status" value="1"/>
</dbReference>